<comment type="function">
    <text evidence="5">In eubacteria ppGpp (guanosine 3'-diphosphate 5'-diphosphate) is a mediator of the stringent response that coordinates a variety of cellular activities in response to changes in nutritional abundance.</text>
</comment>
<dbReference type="GO" id="GO:0005886">
    <property type="term" value="C:plasma membrane"/>
    <property type="evidence" value="ECO:0007669"/>
    <property type="project" value="TreeGrafter"/>
</dbReference>
<dbReference type="UniPathway" id="UPA00908">
    <property type="reaction ID" value="UER00886"/>
</dbReference>
<evidence type="ECO:0000259" key="8">
    <source>
        <dbReference type="PROSITE" id="PS51831"/>
    </source>
</evidence>
<dbReference type="EMBL" id="CP003154">
    <property type="protein sequence ID" value="AFL75195.1"/>
    <property type="molecule type" value="Genomic_DNA"/>
</dbReference>
<dbReference type="SMART" id="SM00954">
    <property type="entry name" value="RelA_SpoT"/>
    <property type="match status" value="1"/>
</dbReference>
<dbReference type="KEGG" id="tvi:Thivi_3322"/>
<feature type="domain" description="TGS" evidence="9">
    <location>
        <begin position="453"/>
        <end position="514"/>
    </location>
</feature>
<dbReference type="Gene3D" id="3.30.460.10">
    <property type="entry name" value="Beta Polymerase, domain 2"/>
    <property type="match status" value="1"/>
</dbReference>
<comment type="similarity">
    <text evidence="5">Belongs to the relA/spoT family.</text>
</comment>
<dbReference type="InterPro" id="IPR003607">
    <property type="entry name" value="HD/PDEase_dom"/>
</dbReference>
<dbReference type="Pfam" id="PF02824">
    <property type="entry name" value="TGS"/>
    <property type="match status" value="1"/>
</dbReference>
<dbReference type="PANTHER" id="PTHR21262:SF36">
    <property type="entry name" value="BIFUNCTIONAL (P)PPGPP SYNTHASE_HYDROLASE SPOT"/>
    <property type="match status" value="1"/>
</dbReference>
<gene>
    <name evidence="10" type="ordered locus">Thivi_3322</name>
</gene>
<dbReference type="InterPro" id="IPR007685">
    <property type="entry name" value="RelA_SpoT"/>
</dbReference>
<dbReference type="SUPFAM" id="SSF55021">
    <property type="entry name" value="ACT-like"/>
    <property type="match status" value="1"/>
</dbReference>
<comment type="pathway">
    <text evidence="2">Purine metabolism; ppGpp biosynthesis; ppGpp from GDP: step 1/1.</text>
</comment>
<dbReference type="Proteomes" id="UP000006062">
    <property type="component" value="Chromosome"/>
</dbReference>
<dbReference type="SUPFAM" id="SSF81301">
    <property type="entry name" value="Nucleotidyltransferase"/>
    <property type="match status" value="1"/>
</dbReference>
<dbReference type="PROSITE" id="PS51671">
    <property type="entry name" value="ACT"/>
    <property type="match status" value="1"/>
</dbReference>
<dbReference type="PROSITE" id="PS51831">
    <property type="entry name" value="HD"/>
    <property type="match status" value="1"/>
</dbReference>
<dbReference type="InterPro" id="IPR006674">
    <property type="entry name" value="HD_domain"/>
</dbReference>
<dbReference type="NCBIfam" id="TIGR00691">
    <property type="entry name" value="spoT_relA"/>
    <property type="match status" value="1"/>
</dbReference>
<dbReference type="SMART" id="SM00471">
    <property type="entry name" value="HDc"/>
    <property type="match status" value="1"/>
</dbReference>
<dbReference type="CDD" id="cd05399">
    <property type="entry name" value="NT_Rel-Spo_like"/>
    <property type="match status" value="1"/>
</dbReference>
<dbReference type="FunFam" id="3.30.460.10:FF:000001">
    <property type="entry name" value="GTP pyrophosphokinase RelA"/>
    <property type="match status" value="1"/>
</dbReference>
<evidence type="ECO:0000256" key="2">
    <source>
        <dbReference type="ARBA" id="ARBA00024329"/>
    </source>
</evidence>
<accession>I3YDX7</accession>
<dbReference type="SUPFAM" id="SSF109604">
    <property type="entry name" value="HD-domain/PDEase-like"/>
    <property type="match status" value="1"/>
</dbReference>
<dbReference type="FunFam" id="3.10.20.30:FF:000002">
    <property type="entry name" value="GTP pyrophosphokinase (RelA/SpoT)"/>
    <property type="match status" value="1"/>
</dbReference>
<dbReference type="InterPro" id="IPR004811">
    <property type="entry name" value="RelA/Spo_fam"/>
</dbReference>
<evidence type="ECO:0000259" key="7">
    <source>
        <dbReference type="PROSITE" id="PS51671"/>
    </source>
</evidence>
<dbReference type="GO" id="GO:0015970">
    <property type="term" value="P:guanosine tetraphosphate biosynthetic process"/>
    <property type="evidence" value="ECO:0007669"/>
    <property type="project" value="UniProtKB-UniPathway"/>
</dbReference>
<dbReference type="Gene3D" id="1.10.3210.10">
    <property type="entry name" value="Hypothetical protein af1432"/>
    <property type="match status" value="1"/>
</dbReference>
<dbReference type="Pfam" id="PF13291">
    <property type="entry name" value="ACT_4"/>
    <property type="match status" value="1"/>
</dbReference>
<dbReference type="HOGENOM" id="CLU_012300_3_0_6"/>
<keyword evidence="11" id="KW-1185">Reference proteome</keyword>
<dbReference type="AlphaFoldDB" id="I3YDX7"/>
<dbReference type="InterPro" id="IPR004095">
    <property type="entry name" value="TGS"/>
</dbReference>
<evidence type="ECO:0000256" key="1">
    <source>
        <dbReference type="ARBA" id="ARBA00022801"/>
    </source>
</evidence>
<dbReference type="InterPro" id="IPR033655">
    <property type="entry name" value="TGS_RelA/SpoT"/>
</dbReference>
<dbReference type="Pfam" id="PF13328">
    <property type="entry name" value="HD_4"/>
    <property type="match status" value="1"/>
</dbReference>
<feature type="domain" description="ACT" evidence="7">
    <location>
        <begin position="702"/>
        <end position="776"/>
    </location>
</feature>
<name>I3YDX7_THIV6</name>
<evidence type="ECO:0000259" key="9">
    <source>
        <dbReference type="PROSITE" id="PS51880"/>
    </source>
</evidence>
<organism evidence="10 11">
    <name type="scientific">Thiocystis violascens (strain ATCC 17096 / DSM 198 / 6111)</name>
    <name type="common">Chromatium violascens</name>
    <dbReference type="NCBI Taxonomy" id="765911"/>
    <lineage>
        <taxon>Bacteria</taxon>
        <taxon>Pseudomonadati</taxon>
        <taxon>Pseudomonadota</taxon>
        <taxon>Gammaproteobacteria</taxon>
        <taxon>Chromatiales</taxon>
        <taxon>Chromatiaceae</taxon>
        <taxon>Thiocystis</taxon>
    </lineage>
</organism>
<dbReference type="GO" id="GO:0008893">
    <property type="term" value="F:guanosine-3',5'-bis(diphosphate) 3'-diphosphatase activity"/>
    <property type="evidence" value="ECO:0007669"/>
    <property type="project" value="UniProtKB-EC"/>
</dbReference>
<evidence type="ECO:0000256" key="3">
    <source>
        <dbReference type="ARBA" id="ARBA00024387"/>
    </source>
</evidence>
<comment type="catalytic activity">
    <reaction evidence="4">
        <text>guanosine 3',5'-bis(diphosphate) + H2O = GDP + diphosphate + H(+)</text>
        <dbReference type="Rhea" id="RHEA:14253"/>
        <dbReference type="ChEBI" id="CHEBI:15377"/>
        <dbReference type="ChEBI" id="CHEBI:15378"/>
        <dbReference type="ChEBI" id="CHEBI:33019"/>
        <dbReference type="ChEBI" id="CHEBI:58189"/>
        <dbReference type="ChEBI" id="CHEBI:77828"/>
        <dbReference type="EC" id="3.1.7.2"/>
    </reaction>
</comment>
<dbReference type="PROSITE" id="PS51880">
    <property type="entry name" value="TGS"/>
    <property type="match status" value="1"/>
</dbReference>
<dbReference type="Gene3D" id="3.30.70.260">
    <property type="match status" value="1"/>
</dbReference>
<dbReference type="InterPro" id="IPR043519">
    <property type="entry name" value="NT_sf"/>
</dbReference>
<dbReference type="GO" id="GO:0042594">
    <property type="term" value="P:response to starvation"/>
    <property type="evidence" value="ECO:0007669"/>
    <property type="project" value="TreeGrafter"/>
</dbReference>
<dbReference type="PANTHER" id="PTHR21262">
    <property type="entry name" value="GUANOSINE-3',5'-BIS DIPHOSPHATE 3'-PYROPHOSPHOHYDROLASE"/>
    <property type="match status" value="1"/>
</dbReference>
<proteinExistence type="inferred from homology"/>
<evidence type="ECO:0000256" key="6">
    <source>
        <dbReference type="SAM" id="MobiDB-lite"/>
    </source>
</evidence>
<evidence type="ECO:0000313" key="10">
    <source>
        <dbReference type="EMBL" id="AFL75195.1"/>
    </source>
</evidence>
<dbReference type="CDD" id="cd01668">
    <property type="entry name" value="TGS_RSH"/>
    <property type="match status" value="1"/>
</dbReference>
<dbReference type="GO" id="GO:0015949">
    <property type="term" value="P:nucleobase-containing small molecule interconversion"/>
    <property type="evidence" value="ECO:0007669"/>
    <property type="project" value="UniProtKB-ARBA"/>
</dbReference>
<dbReference type="FunFam" id="1.10.3210.10:FF:000001">
    <property type="entry name" value="GTP pyrophosphokinase RelA"/>
    <property type="match status" value="1"/>
</dbReference>
<dbReference type="SUPFAM" id="SSF81271">
    <property type="entry name" value="TGS-like"/>
    <property type="match status" value="1"/>
</dbReference>
<dbReference type="InterPro" id="IPR012675">
    <property type="entry name" value="Beta-grasp_dom_sf"/>
</dbReference>
<dbReference type="GO" id="GO:0008728">
    <property type="term" value="F:GTP diphosphokinase activity"/>
    <property type="evidence" value="ECO:0007669"/>
    <property type="project" value="TreeGrafter"/>
</dbReference>
<evidence type="ECO:0000313" key="11">
    <source>
        <dbReference type="Proteomes" id="UP000006062"/>
    </source>
</evidence>
<evidence type="ECO:0000256" key="5">
    <source>
        <dbReference type="RuleBase" id="RU003847"/>
    </source>
</evidence>
<protein>
    <recommendedName>
        <fullName evidence="3">guanosine-3',5'-bis(diphosphate) 3'-diphosphatase</fullName>
        <ecNumber evidence="3">3.1.7.2</ecNumber>
    </recommendedName>
</protein>
<dbReference type="CDD" id="cd00077">
    <property type="entry name" value="HDc"/>
    <property type="match status" value="1"/>
</dbReference>
<dbReference type="Pfam" id="PF04607">
    <property type="entry name" value="RelA_SpoT"/>
    <property type="match status" value="1"/>
</dbReference>
<dbReference type="RefSeq" id="WP_014779602.1">
    <property type="nucleotide sequence ID" value="NC_018012.1"/>
</dbReference>
<feature type="domain" description="HD" evidence="8">
    <location>
        <begin position="112"/>
        <end position="211"/>
    </location>
</feature>
<evidence type="ECO:0000256" key="4">
    <source>
        <dbReference type="ARBA" id="ARBA00047968"/>
    </source>
</evidence>
<dbReference type="Gene3D" id="3.10.20.30">
    <property type="match status" value="1"/>
</dbReference>
<dbReference type="InterPro" id="IPR002912">
    <property type="entry name" value="ACT_dom"/>
</dbReference>
<dbReference type="STRING" id="765911.Thivi_3322"/>
<sequence>MNDVPATLGQLGAQGVCPASATPLPHGASGLISVGSRPLQAVAAPESGSGLRSGERADSEVPAPTEQRYLISDLCAYLDAYLPPEQVKECYRAYMFGAEAHSGQTRKSGEPYIYHPLAVARILAEMRMDYKCLIAAFLHDVIEDTEIAKDQVAELFGEDVAELVDGVSKLTQIDFKSRAEAQAASLQKMLLAMTRDIRVILIKLADRLHNMRTLDSMSPEACRRISRETLDIFAPIANRLGINRVRVELEELGFAHYWPWRRRVIQRALIKTSGARIEMVSTVETALKRALQQEDIQGAVEGRRKHLYGIYSKMRDKSRDFSEIVDVFAFRVTVDRVDTCYRVLGLVHNLYKPVPGRFKDYIAIPKANGYQSLHTALVGPQGIQIEIQIRTEDMQRVAESGIAAHWMYKSGNQSTANPTTLAADWLQNLLEMQREAGNSVEFLEHVKVDLFPGEVYIFTPKGHILSLKRGATVVDFAYAIHSDVGNSCVAARIDRRMAHLNTILRNGQTVEIITAPGARPNPGWLNFVVTAKARVNIRGYLKNIRHLEAQNFGRRLLSVELAAFNTDVDRVDPLRLAAYLEDGNLRGIEDLFGEIGLGNRLATLVARRLVGAEGDETAGEARQDQDLHPHRLAIRGTEGMVVSFARCCRPIPGDDITALFSPGRGIVVHRAECRNLGSLDGKRDKRLDVQWSDQPEGEYPTEIRVEIGNRRGALAVVAGAIAEQGSNIENVLSREKDGMTTDLEFLILVHGRAHLARIMRRLRQIPLITRIVRVARS</sequence>
<dbReference type="EC" id="3.1.7.2" evidence="3"/>
<reference evidence="10 11" key="1">
    <citation type="submission" date="2012-06" db="EMBL/GenBank/DDBJ databases">
        <title>Complete sequence of Thiocystis violascens DSM 198.</title>
        <authorList>
            <consortium name="US DOE Joint Genome Institute"/>
            <person name="Lucas S."/>
            <person name="Han J."/>
            <person name="Lapidus A."/>
            <person name="Cheng J.-F."/>
            <person name="Goodwin L."/>
            <person name="Pitluck S."/>
            <person name="Peters L."/>
            <person name="Ovchinnikova G."/>
            <person name="Teshima H."/>
            <person name="Detter J.C."/>
            <person name="Han C."/>
            <person name="Tapia R."/>
            <person name="Land M."/>
            <person name="Hauser L."/>
            <person name="Kyrpides N."/>
            <person name="Ivanova N."/>
            <person name="Pagani I."/>
            <person name="Vogl K."/>
            <person name="Liu Z."/>
            <person name="Frigaard N.-U."/>
            <person name="Bryant D."/>
            <person name="Woyke T."/>
        </authorList>
    </citation>
    <scope>NUCLEOTIDE SEQUENCE [LARGE SCALE GENOMIC DNA]</scope>
    <source>
        <strain evidence="11">ATCC 17096 / DSM 198 / 6111</strain>
    </source>
</reference>
<dbReference type="CDD" id="cd04876">
    <property type="entry name" value="ACT_RelA-SpoT"/>
    <property type="match status" value="1"/>
</dbReference>
<feature type="region of interest" description="Disordered" evidence="6">
    <location>
        <begin position="43"/>
        <end position="63"/>
    </location>
</feature>
<keyword evidence="1" id="KW-0378">Hydrolase</keyword>
<dbReference type="eggNOG" id="COG0317">
    <property type="taxonomic scope" value="Bacteria"/>
</dbReference>
<dbReference type="InterPro" id="IPR012676">
    <property type="entry name" value="TGS-like"/>
</dbReference>
<dbReference type="InterPro" id="IPR045865">
    <property type="entry name" value="ACT-like_dom_sf"/>
</dbReference>